<keyword evidence="11" id="KW-0804">Transcription</keyword>
<evidence type="ECO:0000256" key="9">
    <source>
        <dbReference type="ARBA" id="ARBA00022691"/>
    </source>
</evidence>
<evidence type="ECO:0000256" key="21">
    <source>
        <dbReference type="ARBA" id="ARBA00079339"/>
    </source>
</evidence>
<evidence type="ECO:0000256" key="22">
    <source>
        <dbReference type="ARBA" id="ARBA00081504"/>
    </source>
</evidence>
<feature type="compositionally biased region" description="Acidic residues" evidence="23">
    <location>
        <begin position="140"/>
        <end position="154"/>
    </location>
</feature>
<feature type="compositionally biased region" description="Basic and acidic residues" evidence="23">
    <location>
        <begin position="125"/>
        <end position="139"/>
    </location>
</feature>
<evidence type="ECO:0000256" key="1">
    <source>
        <dbReference type="ARBA" id="ARBA00004408"/>
    </source>
</evidence>
<dbReference type="GO" id="GO:0071164">
    <property type="term" value="F:RNA cap trimethylguanosine synthase activity"/>
    <property type="evidence" value="ECO:0007669"/>
    <property type="project" value="TreeGrafter"/>
</dbReference>
<evidence type="ECO:0000256" key="8">
    <source>
        <dbReference type="ARBA" id="ARBA00022679"/>
    </source>
</evidence>
<dbReference type="Pfam" id="PF09445">
    <property type="entry name" value="Methyltransf_15"/>
    <property type="match status" value="1"/>
</dbReference>
<evidence type="ECO:0000256" key="15">
    <source>
        <dbReference type="ARBA" id="ARBA00048740"/>
    </source>
</evidence>
<keyword evidence="6" id="KW-0597">Phosphoprotein</keyword>
<comment type="catalytic activity">
    <reaction evidence="16">
        <text>a 5'-end (N(2),N(7)-dimethyl 5'-triphosphoguanosine)-ribonucleoside in snRNA + S-adenosyl-L-methionine = a 5'-end (N(2),N(2),N(7)-trimethyl 5'-triphosphoguanosine)-ribonucleoside in snRNA + S-adenosyl-L-homocysteine + H(+)</text>
        <dbReference type="Rhea" id="RHEA:78479"/>
        <dbReference type="Rhea" id="RHEA-COMP:19087"/>
        <dbReference type="Rhea" id="RHEA-COMP:19089"/>
        <dbReference type="ChEBI" id="CHEBI:15378"/>
        <dbReference type="ChEBI" id="CHEBI:57856"/>
        <dbReference type="ChEBI" id="CHEBI:59789"/>
        <dbReference type="ChEBI" id="CHEBI:167623"/>
        <dbReference type="ChEBI" id="CHEBI:172880"/>
    </reaction>
    <physiologicalReaction direction="left-to-right" evidence="16">
        <dbReference type="Rhea" id="RHEA:78480"/>
    </physiologicalReaction>
</comment>
<protein>
    <recommendedName>
        <fullName evidence="4">Trimethylguanosine synthase</fullName>
    </recommendedName>
    <alternativeName>
        <fullName evidence="18">Cap-specific guanine-N(2) methyltransferase</fullName>
    </alternativeName>
    <alternativeName>
        <fullName evidence="21">Nuclear receptor coactivator 6-interacting protein</fullName>
    </alternativeName>
    <alternativeName>
        <fullName evidence="22">PRIP-interacting protein with methyltransferase motif</fullName>
    </alternativeName>
</protein>
<dbReference type="GO" id="GO:0005737">
    <property type="term" value="C:cytoplasm"/>
    <property type="evidence" value="ECO:0007669"/>
    <property type="project" value="UniProtKB-SubCell"/>
</dbReference>
<comment type="catalytic activity">
    <reaction evidence="17">
        <text>a 5'-end (N(7)-methyl 5'-triphosphoguanosine)-ribonucleoside in snRNA + S-adenosyl-L-methionine = a 5'-end (N(2),N(7)-dimethyl 5'-triphosphoguanosine)-ribonucleoside in snRNA + S-adenosyl-L-homocysteine + H(+)</text>
        <dbReference type="Rhea" id="RHEA:78471"/>
        <dbReference type="Rhea" id="RHEA-COMP:19085"/>
        <dbReference type="Rhea" id="RHEA-COMP:19087"/>
        <dbReference type="ChEBI" id="CHEBI:15378"/>
        <dbReference type="ChEBI" id="CHEBI:57856"/>
        <dbReference type="ChEBI" id="CHEBI:59789"/>
        <dbReference type="ChEBI" id="CHEBI:156461"/>
        <dbReference type="ChEBI" id="CHEBI:172880"/>
    </reaction>
    <physiologicalReaction direction="left-to-right" evidence="17">
        <dbReference type="Rhea" id="RHEA:78472"/>
    </physiologicalReaction>
</comment>
<dbReference type="InterPro" id="IPR019012">
    <property type="entry name" value="RNA_cap_Gua-N2-MeTrfase"/>
</dbReference>
<dbReference type="CDD" id="cd02440">
    <property type="entry name" value="AdoMet_MTases"/>
    <property type="match status" value="1"/>
</dbReference>
<evidence type="ECO:0000256" key="6">
    <source>
        <dbReference type="ARBA" id="ARBA00022553"/>
    </source>
</evidence>
<keyword evidence="9" id="KW-0949">S-adenosyl-L-methionine</keyword>
<keyword evidence="12" id="KW-0539">Nucleus</keyword>
<evidence type="ECO:0000313" key="24">
    <source>
        <dbReference type="Proteomes" id="UP000887565"/>
    </source>
</evidence>
<sequence>MGVPMTAIGLAIELENLWVGRPMFSHVADDFWEDKATFKYHMDDFQWQWDKLGELSFIFSGNFSNGVAIANNSETYCTLTRLSINYFNTESPEEKFAGKLVKKIFKSFFDELIYGCDDNENREIEREDSIENYDSRKREEEEELFEEDQEEQEQYFDGQFSSQEEQSDELELIGDNQEDEIMKSMGLPANFGKSNDTPRKKRKKRSKKKKILNPQTSTAYLDDSSDISEKNREKSNTQVVPEDKKKISPAQQRKIDKKLEKVKSSLKEQGFRFGEMGIFRKDENFQNVKGYVKPLSFSDQKLEFFDYGPSTSSKITEKVKNFLTENEIVDETKISPSIQNNADQILMDIVVPDILEKPSVSIGKTVTMDQKLKFDFTYRAETDDQNLLAKNAALIRQSPVMRKYWKNRYKLFTKFDDGVLLDEEGWFSVTPERIAEHIAYRCRADVIVDAFCGPGGNSIQFAKYCHQVIAVDIDPLKIKCARRNAEIYGVADRIQFICADFFHVAPRLKADVCFLSPAWGGPDYQRQTTFDLKSMKPDGYQIFKAAKRICDNIVYFLPKNTSIAQLSQLAGPGNEVEIEQDLLNNRLKTLTAYYGDYFNQW</sequence>
<accession>A0A915KGH1</accession>
<dbReference type="FunFam" id="3.40.50.150:FF:000066">
    <property type="entry name" value="Trimethylguanosine synthase 1"/>
    <property type="match status" value="1"/>
</dbReference>
<comment type="similarity">
    <text evidence="13">Belongs to the methyltransferase superfamily. Trimethylguanosine synthase family.</text>
</comment>
<evidence type="ECO:0000256" key="14">
    <source>
        <dbReference type="ARBA" id="ARBA00047418"/>
    </source>
</evidence>
<dbReference type="WBParaSite" id="nRc.2.0.1.t37837-RA">
    <property type="protein sequence ID" value="nRc.2.0.1.t37837-RA"/>
    <property type="gene ID" value="nRc.2.0.1.g37837"/>
</dbReference>
<dbReference type="PANTHER" id="PTHR14741:SF32">
    <property type="entry name" value="TRIMETHYLGUANOSINE SYNTHASE"/>
    <property type="match status" value="1"/>
</dbReference>
<proteinExistence type="inferred from homology"/>
<feature type="compositionally biased region" description="Basic and acidic residues" evidence="23">
    <location>
        <begin position="227"/>
        <end position="246"/>
    </location>
</feature>
<evidence type="ECO:0000256" key="2">
    <source>
        <dbReference type="ARBA" id="ARBA00004496"/>
    </source>
</evidence>
<evidence type="ECO:0000256" key="3">
    <source>
        <dbReference type="ARBA" id="ARBA00004604"/>
    </source>
</evidence>
<comment type="subunit">
    <text evidence="20">May form homooligomers. Interacts with CREBBP/CBP, EED/WAIT1, EP300/P300, NCOA6/PRIP, PPARBP/PBP and SMN.</text>
</comment>
<dbReference type="Gene3D" id="3.40.50.150">
    <property type="entry name" value="Vaccinia Virus protein VP39"/>
    <property type="match status" value="1"/>
</dbReference>
<name>A0A915KGH1_ROMCU</name>
<comment type="catalytic activity">
    <reaction evidence="15">
        <text>a 5'-end (N(7)-methyl 5'-triphosphoguanosine)-ribonucleoside in snoRNA + S-adenosyl-L-methionine = a 5'-end (N(2),N(7)-dimethyl 5'-triphosphoguanosine)-ribonucleoside in snoRNA + S-adenosyl-L-homocysteine + H(+)</text>
        <dbReference type="Rhea" id="RHEA:78475"/>
        <dbReference type="Rhea" id="RHEA-COMP:19086"/>
        <dbReference type="Rhea" id="RHEA-COMP:19088"/>
        <dbReference type="ChEBI" id="CHEBI:15378"/>
        <dbReference type="ChEBI" id="CHEBI:57856"/>
        <dbReference type="ChEBI" id="CHEBI:59789"/>
        <dbReference type="ChEBI" id="CHEBI:156461"/>
        <dbReference type="ChEBI" id="CHEBI:172880"/>
    </reaction>
    <physiologicalReaction direction="left-to-right" evidence="15">
        <dbReference type="Rhea" id="RHEA:78476"/>
    </physiologicalReaction>
</comment>
<comment type="function">
    <text evidence="19">Catalyzes the 2 serial methylation steps for the conversion of the 7-monomethylguanosine (m(7)G) caps of snRNAs and snoRNAs to a 2,2,7-trimethylguanosine (m(2,2,7)G) cap structure. The enzyme is specific for guanine, and N7 methylation must precede N2 methylation. Hypermethylation of the m7G cap of U snRNAs leads to their concentration in nuclear foci, their colocalization with coilin and the formation of canonical Cajal bodies (CBs). Plays a role in transcriptional regulation.</text>
</comment>
<evidence type="ECO:0000256" key="7">
    <source>
        <dbReference type="ARBA" id="ARBA00022603"/>
    </source>
</evidence>
<comment type="subcellular location">
    <subcellularLocation>
        <location evidence="2">Cytoplasm</location>
    </subcellularLocation>
    <subcellularLocation>
        <location evidence="1">Nucleus</location>
        <location evidence="1">Cajal body</location>
    </subcellularLocation>
    <subcellularLocation>
        <location evidence="3">Nucleus</location>
        <location evidence="3">Nucleolus</location>
    </subcellularLocation>
</comment>
<dbReference type="GO" id="GO:0015030">
    <property type="term" value="C:Cajal body"/>
    <property type="evidence" value="ECO:0007669"/>
    <property type="project" value="UniProtKB-SubCell"/>
</dbReference>
<evidence type="ECO:0000256" key="18">
    <source>
        <dbReference type="ARBA" id="ARBA00049790"/>
    </source>
</evidence>
<evidence type="ECO:0000256" key="23">
    <source>
        <dbReference type="SAM" id="MobiDB-lite"/>
    </source>
</evidence>
<feature type="region of interest" description="Disordered" evidence="23">
    <location>
        <begin position="125"/>
        <end position="170"/>
    </location>
</feature>
<evidence type="ECO:0000256" key="16">
    <source>
        <dbReference type="ARBA" id="ARBA00048763"/>
    </source>
</evidence>
<dbReference type="InterPro" id="IPR029063">
    <property type="entry name" value="SAM-dependent_MTases_sf"/>
</dbReference>
<evidence type="ECO:0000256" key="12">
    <source>
        <dbReference type="ARBA" id="ARBA00023242"/>
    </source>
</evidence>
<keyword evidence="10" id="KW-0805">Transcription regulation</keyword>
<keyword evidence="5" id="KW-0963">Cytoplasm</keyword>
<dbReference type="PANTHER" id="PTHR14741">
    <property type="entry name" value="S-ADENOSYLMETHIONINE-DEPENDENT METHYLTRANSFERASE RELATED"/>
    <property type="match status" value="1"/>
</dbReference>
<evidence type="ECO:0000256" key="13">
    <source>
        <dbReference type="ARBA" id="ARBA00025783"/>
    </source>
</evidence>
<reference evidence="25" key="1">
    <citation type="submission" date="2022-11" db="UniProtKB">
        <authorList>
            <consortium name="WormBaseParasite"/>
        </authorList>
    </citation>
    <scope>IDENTIFICATION</scope>
</reference>
<evidence type="ECO:0000256" key="19">
    <source>
        <dbReference type="ARBA" id="ARBA00057179"/>
    </source>
</evidence>
<evidence type="ECO:0000256" key="20">
    <source>
        <dbReference type="ARBA" id="ARBA00064494"/>
    </source>
</evidence>
<evidence type="ECO:0000313" key="25">
    <source>
        <dbReference type="WBParaSite" id="nRc.2.0.1.t37837-RA"/>
    </source>
</evidence>
<dbReference type="Proteomes" id="UP000887565">
    <property type="component" value="Unplaced"/>
</dbReference>
<keyword evidence="24" id="KW-1185">Reference proteome</keyword>
<dbReference type="SUPFAM" id="SSF53335">
    <property type="entry name" value="S-adenosyl-L-methionine-dependent methyltransferases"/>
    <property type="match status" value="1"/>
</dbReference>
<evidence type="ECO:0000256" key="4">
    <source>
        <dbReference type="ARBA" id="ARBA00018517"/>
    </source>
</evidence>
<comment type="catalytic activity">
    <reaction evidence="14">
        <text>a 5'-end (N(2),N(7)-dimethyl 5'-triphosphoguanosine)-ribonucleoside in snoRNA + S-adenosyl-L-methionine = a 5'-end (N(2),N(2),N(7)-trimethyl 5'-triphosphoguanosine)-ribonucleoside in snoRNA + S-adenosyl-L-homocysteine + H(+)</text>
        <dbReference type="Rhea" id="RHEA:78507"/>
        <dbReference type="Rhea" id="RHEA-COMP:19088"/>
        <dbReference type="Rhea" id="RHEA-COMP:19090"/>
        <dbReference type="ChEBI" id="CHEBI:15378"/>
        <dbReference type="ChEBI" id="CHEBI:57856"/>
        <dbReference type="ChEBI" id="CHEBI:59789"/>
        <dbReference type="ChEBI" id="CHEBI:167623"/>
        <dbReference type="ChEBI" id="CHEBI:172880"/>
    </reaction>
    <physiologicalReaction direction="left-to-right" evidence="14">
        <dbReference type="Rhea" id="RHEA:78508"/>
    </physiologicalReaction>
</comment>
<organism evidence="24 25">
    <name type="scientific">Romanomermis culicivorax</name>
    <name type="common">Nematode worm</name>
    <dbReference type="NCBI Taxonomy" id="13658"/>
    <lineage>
        <taxon>Eukaryota</taxon>
        <taxon>Metazoa</taxon>
        <taxon>Ecdysozoa</taxon>
        <taxon>Nematoda</taxon>
        <taxon>Enoplea</taxon>
        <taxon>Dorylaimia</taxon>
        <taxon>Mermithida</taxon>
        <taxon>Mermithoidea</taxon>
        <taxon>Mermithidae</taxon>
        <taxon>Romanomermis</taxon>
    </lineage>
</organism>
<feature type="compositionally biased region" description="Basic residues" evidence="23">
    <location>
        <begin position="199"/>
        <end position="211"/>
    </location>
</feature>
<evidence type="ECO:0000256" key="10">
    <source>
        <dbReference type="ARBA" id="ARBA00023015"/>
    </source>
</evidence>
<evidence type="ECO:0000256" key="5">
    <source>
        <dbReference type="ARBA" id="ARBA00022490"/>
    </source>
</evidence>
<evidence type="ECO:0000256" key="11">
    <source>
        <dbReference type="ARBA" id="ARBA00023163"/>
    </source>
</evidence>
<dbReference type="GO" id="GO:0005730">
    <property type="term" value="C:nucleolus"/>
    <property type="evidence" value="ECO:0007669"/>
    <property type="project" value="UniProtKB-SubCell"/>
</dbReference>
<keyword evidence="8" id="KW-0808">Transferase</keyword>
<dbReference type="AlphaFoldDB" id="A0A915KGH1"/>
<keyword evidence="7" id="KW-0489">Methyltransferase</keyword>
<feature type="region of interest" description="Disordered" evidence="23">
    <location>
        <begin position="185"/>
        <end position="254"/>
    </location>
</feature>
<evidence type="ECO:0000256" key="17">
    <source>
        <dbReference type="ARBA" id="ARBA00049075"/>
    </source>
</evidence>